<dbReference type="Pfam" id="PF01571">
    <property type="entry name" value="GCV_T"/>
    <property type="match status" value="1"/>
</dbReference>
<dbReference type="NCBIfam" id="TIGR00528">
    <property type="entry name" value="gcvT"/>
    <property type="match status" value="1"/>
</dbReference>
<protein>
    <recommendedName>
        <fullName evidence="2 8">Aminomethyltransferase</fullName>
        <ecNumber evidence="2 8">2.1.2.10</ecNumber>
    </recommendedName>
    <alternativeName>
        <fullName evidence="5 8">Glycine cleavage system T protein</fullName>
    </alternativeName>
</protein>
<dbReference type="NCBIfam" id="NF001567">
    <property type="entry name" value="PRK00389.1"/>
    <property type="match status" value="1"/>
</dbReference>
<dbReference type="InterPro" id="IPR027266">
    <property type="entry name" value="TrmE/GcvT-like"/>
</dbReference>
<accession>A0ABD3PSW6</accession>
<dbReference type="InterPro" id="IPR028896">
    <property type="entry name" value="GcvT/YgfZ/DmdA"/>
</dbReference>
<dbReference type="SUPFAM" id="SSF101790">
    <property type="entry name" value="Aminomethyltransferase beta-barrel domain"/>
    <property type="match status" value="1"/>
</dbReference>
<keyword evidence="4 8" id="KW-0808">Transferase</keyword>
<evidence type="ECO:0000256" key="8">
    <source>
        <dbReference type="RuleBase" id="RU003981"/>
    </source>
</evidence>
<dbReference type="Gene3D" id="3.30.1360.120">
    <property type="entry name" value="Probable tRNA modification gtpase trme, domain 1"/>
    <property type="match status" value="1"/>
</dbReference>
<dbReference type="Gene3D" id="2.40.30.110">
    <property type="entry name" value="Aminomethyltransferase beta-barrel domains"/>
    <property type="match status" value="1"/>
</dbReference>
<dbReference type="InterPro" id="IPR006222">
    <property type="entry name" value="GCVT_N"/>
</dbReference>
<dbReference type="Gene3D" id="4.10.1250.10">
    <property type="entry name" value="Aminomethyltransferase fragment"/>
    <property type="match status" value="1"/>
</dbReference>
<comment type="function">
    <text evidence="8">The glycine cleavage system catalyzes the degradation of glycine.</text>
</comment>
<dbReference type="PANTHER" id="PTHR43757">
    <property type="entry name" value="AMINOMETHYLTRANSFERASE"/>
    <property type="match status" value="1"/>
</dbReference>
<dbReference type="GO" id="GO:0004047">
    <property type="term" value="F:aminomethyltransferase activity"/>
    <property type="evidence" value="ECO:0007669"/>
    <property type="project" value="UniProtKB-EC"/>
</dbReference>
<dbReference type="InterPro" id="IPR013977">
    <property type="entry name" value="GcvT_C"/>
</dbReference>
<dbReference type="PIRSF" id="PIRSF006487">
    <property type="entry name" value="GcvT"/>
    <property type="match status" value="1"/>
</dbReference>
<comment type="subunit">
    <text evidence="8">The glycine cleavage system is composed of four proteins: P, T, L and H.</text>
</comment>
<dbReference type="InterPro" id="IPR029043">
    <property type="entry name" value="GcvT/YgfZ_C"/>
</dbReference>
<dbReference type="Proteomes" id="UP001516023">
    <property type="component" value="Unassembled WGS sequence"/>
</dbReference>
<comment type="caution">
    <text evidence="11">The sequence shown here is derived from an EMBL/GenBank/DDBJ whole genome shotgun (WGS) entry which is preliminary data.</text>
</comment>
<gene>
    <name evidence="11" type="ORF">HJC23_004934</name>
</gene>
<comment type="similarity">
    <text evidence="1 8">Belongs to the GcvT family.</text>
</comment>
<evidence type="ECO:0000256" key="4">
    <source>
        <dbReference type="ARBA" id="ARBA00022679"/>
    </source>
</evidence>
<evidence type="ECO:0000259" key="10">
    <source>
        <dbReference type="Pfam" id="PF08669"/>
    </source>
</evidence>
<proteinExistence type="inferred from homology"/>
<feature type="binding site" evidence="7">
    <location>
        <position position="261"/>
    </location>
    <ligand>
        <name>substrate</name>
    </ligand>
</feature>
<evidence type="ECO:0000256" key="5">
    <source>
        <dbReference type="ARBA" id="ARBA00031395"/>
    </source>
</evidence>
<feature type="non-terminal residue" evidence="11">
    <location>
        <position position="1"/>
    </location>
</feature>
<evidence type="ECO:0000259" key="9">
    <source>
        <dbReference type="Pfam" id="PF01571"/>
    </source>
</evidence>
<dbReference type="InterPro" id="IPR006223">
    <property type="entry name" value="GcvT"/>
</dbReference>
<organism evidence="11 12">
    <name type="scientific">Cyclotella cryptica</name>
    <dbReference type="NCBI Taxonomy" id="29204"/>
    <lineage>
        <taxon>Eukaryota</taxon>
        <taxon>Sar</taxon>
        <taxon>Stramenopiles</taxon>
        <taxon>Ochrophyta</taxon>
        <taxon>Bacillariophyta</taxon>
        <taxon>Coscinodiscophyceae</taxon>
        <taxon>Thalassiosirophycidae</taxon>
        <taxon>Stephanodiscales</taxon>
        <taxon>Stephanodiscaceae</taxon>
        <taxon>Cyclotella</taxon>
    </lineage>
</organism>
<dbReference type="AlphaFoldDB" id="A0ABD3PSW6"/>
<dbReference type="Pfam" id="PF08669">
    <property type="entry name" value="GCV_T_C"/>
    <property type="match status" value="1"/>
</dbReference>
<comment type="catalytic activity">
    <reaction evidence="6 8">
        <text>N(6)-[(R)-S(8)-aminomethyldihydrolipoyl]-L-lysyl-[protein] + (6S)-5,6,7,8-tetrahydrofolate = N(6)-[(R)-dihydrolipoyl]-L-lysyl-[protein] + (6R)-5,10-methylene-5,6,7,8-tetrahydrofolate + NH4(+)</text>
        <dbReference type="Rhea" id="RHEA:16945"/>
        <dbReference type="Rhea" id="RHEA-COMP:10475"/>
        <dbReference type="Rhea" id="RHEA-COMP:10492"/>
        <dbReference type="ChEBI" id="CHEBI:15636"/>
        <dbReference type="ChEBI" id="CHEBI:28938"/>
        <dbReference type="ChEBI" id="CHEBI:57453"/>
        <dbReference type="ChEBI" id="CHEBI:83100"/>
        <dbReference type="ChEBI" id="CHEBI:83143"/>
        <dbReference type="EC" id="2.1.2.10"/>
    </reaction>
</comment>
<dbReference type="EMBL" id="JABMIG020000120">
    <property type="protein sequence ID" value="KAL3790952.1"/>
    <property type="molecule type" value="Genomic_DNA"/>
</dbReference>
<dbReference type="Gene3D" id="3.30.70.1400">
    <property type="entry name" value="Aminomethyltransferase beta-barrel domains"/>
    <property type="match status" value="1"/>
</dbReference>
<dbReference type="GO" id="GO:0005739">
    <property type="term" value="C:mitochondrion"/>
    <property type="evidence" value="ECO:0007669"/>
    <property type="project" value="UniProtKB-SubCell"/>
</dbReference>
<keyword evidence="8" id="KW-0496">Mitochondrion</keyword>
<evidence type="ECO:0000256" key="2">
    <source>
        <dbReference type="ARBA" id="ARBA00012616"/>
    </source>
</evidence>
<dbReference type="FunFam" id="2.40.30.110:FF:000002">
    <property type="entry name" value="Aminomethyltransferase"/>
    <property type="match status" value="1"/>
</dbReference>
<keyword evidence="3 8" id="KW-0032">Aminotransferase</keyword>
<evidence type="ECO:0000256" key="1">
    <source>
        <dbReference type="ARBA" id="ARBA00008609"/>
    </source>
</evidence>
<comment type="subcellular location">
    <subcellularLocation>
        <location evidence="8">Mitochondrion</location>
    </subcellularLocation>
</comment>
<dbReference type="PANTHER" id="PTHR43757:SF2">
    <property type="entry name" value="AMINOMETHYLTRANSFERASE, MITOCHONDRIAL"/>
    <property type="match status" value="1"/>
</dbReference>
<evidence type="ECO:0000256" key="3">
    <source>
        <dbReference type="ARBA" id="ARBA00022576"/>
    </source>
</evidence>
<dbReference type="SUPFAM" id="SSF103025">
    <property type="entry name" value="Folate-binding domain"/>
    <property type="match status" value="1"/>
</dbReference>
<dbReference type="EC" id="2.1.2.10" evidence="2 8"/>
<name>A0ABD3PSW6_9STRA</name>
<keyword evidence="8" id="KW-0809">Transit peptide</keyword>
<evidence type="ECO:0000313" key="11">
    <source>
        <dbReference type="EMBL" id="KAL3790952.1"/>
    </source>
</evidence>
<reference evidence="11 12" key="1">
    <citation type="journal article" date="2020" name="G3 (Bethesda)">
        <title>Improved Reference Genome for Cyclotella cryptica CCMP332, a Model for Cell Wall Morphogenesis, Salinity Adaptation, and Lipid Production in Diatoms (Bacillariophyta).</title>
        <authorList>
            <person name="Roberts W.R."/>
            <person name="Downey K.M."/>
            <person name="Ruck E.C."/>
            <person name="Traller J.C."/>
            <person name="Alverson A.J."/>
        </authorList>
    </citation>
    <scope>NUCLEOTIDE SEQUENCE [LARGE SCALE GENOMIC DNA]</scope>
    <source>
        <strain evidence="11 12">CCMP332</strain>
    </source>
</reference>
<evidence type="ECO:0000313" key="12">
    <source>
        <dbReference type="Proteomes" id="UP001516023"/>
    </source>
</evidence>
<sequence length="438" mass="47233">KIAVSLEKLSSVLIVNRSTKLNTTPHHDHAPIDPPHLHGQKCLRGPLTTRLFSSATEPIPTPLHSLHLQLSGNMVSFANYSLPVLYGGENGGVMKEHLWCRTDGKSSLFDVSHMGQIRWRGRDRVQFLEKVTVGDIGGLKEGQACLSLLTNEKGGIIDDTVVTNAGEFIYMVVNGATKHGDMEHFRNQMEEFGGDVSMEYLEESMALLALQGPGAAEAVGKVLKGVDLTKMPFMSGVDCALDGVEGCRITRCGYTGEDGFELAIPAEHAISIATALLSDPTVNPTGLGARDSLRLEAGLCLYGHDIDGDINPVEASLGWTMGGPGSRRRLEGGFLGAEHILKPDGKFQKVVKKRVGLIGMKAPAREGTDIYDGEGKKVGVVTSGTFSPSLKKPIAMGYVETGLSKVGTEVMLDVRGKMQKAEVTKMPFVESRYYRVPE</sequence>
<dbReference type="FunFam" id="3.30.70.1400:FF:000001">
    <property type="entry name" value="Aminomethyltransferase"/>
    <property type="match status" value="1"/>
</dbReference>
<keyword evidence="12" id="KW-1185">Reference proteome</keyword>
<dbReference type="GO" id="GO:0008483">
    <property type="term" value="F:transaminase activity"/>
    <property type="evidence" value="ECO:0007669"/>
    <property type="project" value="UniProtKB-KW"/>
</dbReference>
<evidence type="ECO:0000256" key="7">
    <source>
        <dbReference type="PIRSR" id="PIRSR006487-1"/>
    </source>
</evidence>
<evidence type="ECO:0000256" key="6">
    <source>
        <dbReference type="ARBA" id="ARBA00047665"/>
    </source>
</evidence>
<feature type="domain" description="GCVT N-terminal" evidence="9">
    <location>
        <begin position="63"/>
        <end position="321"/>
    </location>
</feature>
<feature type="domain" description="Aminomethyltransferase C-terminal" evidence="10">
    <location>
        <begin position="352"/>
        <end position="429"/>
    </location>
</feature>